<gene>
    <name evidence="1" type="ORF">I553_10740</name>
</gene>
<dbReference type="EMBL" id="JAOB01000027">
    <property type="protein sequence ID" value="EUA65443.1"/>
    <property type="molecule type" value="Genomic_DNA"/>
</dbReference>
<organism evidence="1">
    <name type="scientific">Mycobacterium xenopi 4042</name>
    <dbReference type="NCBI Taxonomy" id="1299334"/>
    <lineage>
        <taxon>Bacteria</taxon>
        <taxon>Bacillati</taxon>
        <taxon>Actinomycetota</taxon>
        <taxon>Actinomycetes</taxon>
        <taxon>Mycobacteriales</taxon>
        <taxon>Mycobacteriaceae</taxon>
        <taxon>Mycobacterium</taxon>
    </lineage>
</organism>
<dbReference type="AlphaFoldDB" id="X8DCH8"/>
<comment type="caution">
    <text evidence="1">The sequence shown here is derived from an EMBL/GenBank/DDBJ whole genome shotgun (WGS) entry which is preliminary data.</text>
</comment>
<protein>
    <submittedName>
        <fullName evidence="1">Uncharacterized protein</fullName>
    </submittedName>
</protein>
<reference evidence="1" key="1">
    <citation type="submission" date="2014-01" db="EMBL/GenBank/DDBJ databases">
        <authorList>
            <person name="Brown-Elliot B."/>
            <person name="Wallace R."/>
            <person name="Lenaerts A."/>
            <person name="Ordway D."/>
            <person name="DeGroote M.A."/>
            <person name="Parker T."/>
            <person name="Sizemore C."/>
            <person name="Tallon L.J."/>
            <person name="Sadzewicz L.K."/>
            <person name="Sengamalay N."/>
            <person name="Fraser C.M."/>
            <person name="Hine E."/>
            <person name="Shefchek K.A."/>
            <person name="Das S.P."/>
            <person name="Tettelin H."/>
        </authorList>
    </citation>
    <scope>NUCLEOTIDE SEQUENCE [LARGE SCALE GENOMIC DNA]</scope>
    <source>
        <strain evidence="1">4042</strain>
    </source>
</reference>
<evidence type="ECO:0000313" key="1">
    <source>
        <dbReference type="EMBL" id="EUA65443.1"/>
    </source>
</evidence>
<sequence>MELDFIEPCRRLNGVIRESGQIIAGRCAGGRGVARRRAAAAESILSAITLMLSGPPHWSRSWCQGR</sequence>
<accession>X8DCH8</accession>
<dbReference type="PATRIC" id="fig|1299334.3.peg.2426"/>
<proteinExistence type="predicted"/>
<name>X8DCH8_MYCXE</name>